<accession>A0AAP5AKS0</accession>
<feature type="compositionally biased region" description="Low complexity" evidence="1">
    <location>
        <begin position="303"/>
        <end position="321"/>
    </location>
</feature>
<organism evidence="2 3">
    <name type="scientific">Stenotrophomonas rhizophila</name>
    <dbReference type="NCBI Taxonomy" id="216778"/>
    <lineage>
        <taxon>Bacteria</taxon>
        <taxon>Pseudomonadati</taxon>
        <taxon>Pseudomonadota</taxon>
        <taxon>Gammaproteobacteria</taxon>
        <taxon>Lysobacterales</taxon>
        <taxon>Lysobacteraceae</taxon>
        <taxon>Stenotrophomonas</taxon>
    </lineage>
</organism>
<name>A0AAP5AKS0_9GAMM</name>
<dbReference type="RefSeq" id="WP_307107466.1">
    <property type="nucleotide sequence ID" value="NZ_JAUTAS010000001.1"/>
</dbReference>
<feature type="compositionally biased region" description="Pro residues" evidence="1">
    <location>
        <begin position="254"/>
        <end position="276"/>
    </location>
</feature>
<dbReference type="AlphaFoldDB" id="A0AAP5AKS0"/>
<evidence type="ECO:0000313" key="3">
    <source>
        <dbReference type="Proteomes" id="UP001226084"/>
    </source>
</evidence>
<feature type="region of interest" description="Disordered" evidence="1">
    <location>
        <begin position="248"/>
        <end position="286"/>
    </location>
</feature>
<feature type="region of interest" description="Disordered" evidence="1">
    <location>
        <begin position="181"/>
        <end position="211"/>
    </location>
</feature>
<proteinExistence type="predicted"/>
<evidence type="ECO:0000313" key="2">
    <source>
        <dbReference type="EMBL" id="MDQ1109881.1"/>
    </source>
</evidence>
<feature type="region of interest" description="Disordered" evidence="1">
    <location>
        <begin position="303"/>
        <end position="327"/>
    </location>
</feature>
<feature type="region of interest" description="Disordered" evidence="1">
    <location>
        <begin position="343"/>
        <end position="374"/>
    </location>
</feature>
<evidence type="ECO:0000256" key="1">
    <source>
        <dbReference type="SAM" id="MobiDB-lite"/>
    </source>
</evidence>
<protein>
    <submittedName>
        <fullName evidence="2">Uncharacterized protein</fullName>
    </submittedName>
</protein>
<feature type="compositionally biased region" description="Low complexity" evidence="1">
    <location>
        <begin position="181"/>
        <end position="202"/>
    </location>
</feature>
<dbReference type="EMBL" id="JAUTAS010000001">
    <property type="protein sequence ID" value="MDQ1109881.1"/>
    <property type="molecule type" value="Genomic_DNA"/>
</dbReference>
<sequence>MRTPTALLRICALLGSQNARDKVSIRDQLKPLTLKQIRNHLPTGWSRAPRIDPGVVVTIPRARLTALPLQPERHEAPQQVQPCSPTSVSNRLACIVTTKGTSWLHHGPGARIPVPESGNERHPLGFDQAGLTSQPSVAMDALDRQAASLVQGEKDLGSFFGEVDGYDAEAIDVASPLTLANQNDDTTSADANDAESPSLLSDSDSDDEWDPVSAEERIAADVRFDKETREIEAFEAFEAMLNAFSDDNAAPAVDIPPPPPLPPATGTPGPPSPRPSPGRMAHALFSSPSHDDLMADMLIAVAQRQARQASVESTASSSASAPPSPVAAGLVKGFELMTDTHKESLSGYSSDSGRGSHLLDAGADSDHGWSDSEA</sequence>
<comment type="caution">
    <text evidence="2">The sequence shown here is derived from an EMBL/GenBank/DDBJ whole genome shotgun (WGS) entry which is preliminary data.</text>
</comment>
<feature type="compositionally biased region" description="Basic and acidic residues" evidence="1">
    <location>
        <begin position="364"/>
        <end position="374"/>
    </location>
</feature>
<dbReference type="Proteomes" id="UP001226084">
    <property type="component" value="Unassembled WGS sequence"/>
</dbReference>
<gene>
    <name evidence="2" type="ORF">QE424_003040</name>
</gene>
<reference evidence="2" key="1">
    <citation type="submission" date="2023-07" db="EMBL/GenBank/DDBJ databases">
        <title>Functional and genomic diversity of the sorghum phyllosphere microbiome.</title>
        <authorList>
            <person name="Shade A."/>
        </authorList>
    </citation>
    <scope>NUCLEOTIDE SEQUENCE</scope>
    <source>
        <strain evidence="2">SORGH_AS_0457</strain>
    </source>
</reference>